<feature type="chain" id="PRO_5023085896" evidence="2">
    <location>
        <begin position="37"/>
        <end position="462"/>
    </location>
</feature>
<keyword evidence="2" id="KW-0732">Signal</keyword>
<dbReference type="EMBL" id="VOSM01000001">
    <property type="protein sequence ID" value="TXD39431.1"/>
    <property type="molecule type" value="Genomic_DNA"/>
</dbReference>
<dbReference type="Gene3D" id="3.40.50.10070">
    <property type="entry name" value="TolB, N-terminal domain"/>
    <property type="match status" value="1"/>
</dbReference>
<organism evidence="4 5">
    <name type="scientific">Lujinxingia vulgaris</name>
    <dbReference type="NCBI Taxonomy" id="2600176"/>
    <lineage>
        <taxon>Bacteria</taxon>
        <taxon>Deltaproteobacteria</taxon>
        <taxon>Bradymonadales</taxon>
        <taxon>Lujinxingiaceae</taxon>
        <taxon>Lujinxingia</taxon>
    </lineage>
</organism>
<proteinExistence type="inferred from homology"/>
<dbReference type="GO" id="GO:0015031">
    <property type="term" value="P:protein transport"/>
    <property type="evidence" value="ECO:0007669"/>
    <property type="project" value="InterPro"/>
</dbReference>
<feature type="signal peptide" evidence="2">
    <location>
        <begin position="1"/>
        <end position="36"/>
    </location>
</feature>
<dbReference type="SUPFAM" id="SSF69304">
    <property type="entry name" value="Tricorn protease N-terminal domain"/>
    <property type="match status" value="1"/>
</dbReference>
<accession>A0A5C6XDI0</accession>
<gene>
    <name evidence="4" type="ORF">FRC98_03275</name>
</gene>
<reference evidence="4 5" key="1">
    <citation type="submission" date="2019-08" db="EMBL/GenBank/DDBJ databases">
        <title>Bradymonadales sp. TMQ4.</title>
        <authorList>
            <person name="Liang Q."/>
        </authorList>
    </citation>
    <scope>NUCLEOTIDE SEQUENCE [LARGE SCALE GENOMIC DNA]</scope>
    <source>
        <strain evidence="4 5">TMQ4</strain>
    </source>
</reference>
<name>A0A5C6XDI0_9DELT</name>
<comment type="caution">
    <text evidence="4">The sequence shown here is derived from an EMBL/GenBank/DDBJ whole genome shotgun (WGS) entry which is preliminary data.</text>
</comment>
<dbReference type="GO" id="GO:0042597">
    <property type="term" value="C:periplasmic space"/>
    <property type="evidence" value="ECO:0007669"/>
    <property type="project" value="InterPro"/>
</dbReference>
<dbReference type="Gene3D" id="2.120.10.30">
    <property type="entry name" value="TolB, C-terminal domain"/>
    <property type="match status" value="2"/>
</dbReference>
<dbReference type="SUPFAM" id="SSF52964">
    <property type="entry name" value="TolB, N-terminal domain"/>
    <property type="match status" value="1"/>
</dbReference>
<dbReference type="Pfam" id="PF26549">
    <property type="entry name" value="Tricorn_N"/>
    <property type="match status" value="1"/>
</dbReference>
<evidence type="ECO:0000259" key="3">
    <source>
        <dbReference type="Pfam" id="PF04052"/>
    </source>
</evidence>
<evidence type="ECO:0000256" key="1">
    <source>
        <dbReference type="ARBA" id="ARBA00009820"/>
    </source>
</evidence>
<dbReference type="Proteomes" id="UP000321412">
    <property type="component" value="Unassembled WGS sequence"/>
</dbReference>
<dbReference type="InterPro" id="IPR011042">
    <property type="entry name" value="6-blade_b-propeller_TolB-like"/>
</dbReference>
<protein>
    <submittedName>
        <fullName evidence="4">Translocation protein TolB</fullName>
    </submittedName>
</protein>
<dbReference type="PANTHER" id="PTHR36842:SF1">
    <property type="entry name" value="PROTEIN TOLB"/>
    <property type="match status" value="1"/>
</dbReference>
<feature type="domain" description="TolB N-terminal" evidence="3">
    <location>
        <begin position="56"/>
        <end position="163"/>
    </location>
</feature>
<dbReference type="InterPro" id="IPR011659">
    <property type="entry name" value="WD40"/>
</dbReference>
<sequence>MMMRPFAPTTRHRRFGRAASVLFGIGLLLTPLYAGAQDAPAAGDSATQGDISGIEVEVSGSARRTLLPMAVPDTQALAGADGTIADQVEQTLRRNLDLAGYFRVLPVDSFFFDTHNEGVAAADINFSNWMNVGAQGLVKSTVRAEGDQIALDLRLFSVDQGRQVSLNWSASTLSPDDVQKEVNAFINAVIEHYTGQPGFFGSRIAYSQRTRSGAKHIYVMNIDGSGVQRITRNNAINLLPSFGPGGAVYFTSYQDQNPDLWVWRGGRVSKLSSRSGQNSGAASCGGKLALTLSLGGDNTDVYLISPEDGSVVQRLTDHWAIDVSPTWSPDCSRIAFVSGRSGGAHIYVMNADGSEQRRLTFQGTYNTTPEWSPRGDRIVFSGRDERNHYDIFAVDLQGNIERLTQDQGNNFEPSYSPDGRYIVFTSDRGGQGKRLWLMSADGLFQKLLTEEGSGYEEAAWER</sequence>
<comment type="similarity">
    <text evidence="1">Belongs to the TolB family.</text>
</comment>
<dbReference type="Pfam" id="PF07676">
    <property type="entry name" value="PD40"/>
    <property type="match status" value="2"/>
</dbReference>
<evidence type="ECO:0000256" key="2">
    <source>
        <dbReference type="SAM" id="SignalP"/>
    </source>
</evidence>
<keyword evidence="5" id="KW-1185">Reference proteome</keyword>
<dbReference type="OrthoDB" id="9815657at2"/>
<dbReference type="PANTHER" id="PTHR36842">
    <property type="entry name" value="PROTEIN TOLB HOMOLOG"/>
    <property type="match status" value="1"/>
</dbReference>
<dbReference type="AlphaFoldDB" id="A0A5C6XDI0"/>
<evidence type="ECO:0000313" key="4">
    <source>
        <dbReference type="EMBL" id="TXD39431.1"/>
    </source>
</evidence>
<evidence type="ECO:0000313" key="5">
    <source>
        <dbReference type="Proteomes" id="UP000321412"/>
    </source>
</evidence>
<dbReference type="Pfam" id="PF04052">
    <property type="entry name" value="TolB_N"/>
    <property type="match status" value="1"/>
</dbReference>
<dbReference type="InterPro" id="IPR007195">
    <property type="entry name" value="TolB_N"/>
</dbReference>